<proteinExistence type="predicted"/>
<comment type="caution">
    <text evidence="2">The sequence shown here is derived from an EMBL/GenBank/DDBJ whole genome shotgun (WGS) entry which is preliminary data.</text>
</comment>
<dbReference type="Proteomes" id="UP000604473">
    <property type="component" value="Unassembled WGS sequence"/>
</dbReference>
<keyword evidence="1" id="KW-1133">Transmembrane helix</keyword>
<protein>
    <submittedName>
        <fullName evidence="2">Uncharacterized protein</fullName>
    </submittedName>
</protein>
<accession>A0ABS1S278</accession>
<keyword evidence="1" id="KW-0472">Membrane</keyword>
<keyword evidence="1" id="KW-0812">Transmembrane</keyword>
<name>A0ABS1S278_RHOSU</name>
<evidence type="ECO:0000256" key="1">
    <source>
        <dbReference type="SAM" id="Phobius"/>
    </source>
</evidence>
<sequence length="53" mass="5807">MFTAMLVAQVVLNIALAAGVILLLRCVRSLRKEMPNLTQAAVKRAARLSRATR</sequence>
<dbReference type="RefSeq" id="WP_202250879.1">
    <property type="nucleotide sequence ID" value="NZ_JAESJJ010000131.1"/>
</dbReference>
<evidence type="ECO:0000313" key="3">
    <source>
        <dbReference type="Proteomes" id="UP000604473"/>
    </source>
</evidence>
<gene>
    <name evidence="2" type="ORF">JMM60_22290</name>
</gene>
<keyword evidence="3" id="KW-1185">Reference proteome</keyword>
<evidence type="ECO:0000313" key="2">
    <source>
        <dbReference type="EMBL" id="MBL3611435.1"/>
    </source>
</evidence>
<organism evidence="2 3">
    <name type="scientific">Rhodovulum sulfidophilum</name>
    <name type="common">Rhodobacter sulfidophilus</name>
    <dbReference type="NCBI Taxonomy" id="35806"/>
    <lineage>
        <taxon>Bacteria</taxon>
        <taxon>Pseudomonadati</taxon>
        <taxon>Pseudomonadota</taxon>
        <taxon>Alphaproteobacteria</taxon>
        <taxon>Rhodobacterales</taxon>
        <taxon>Paracoccaceae</taxon>
        <taxon>Rhodovulum</taxon>
    </lineage>
</organism>
<feature type="transmembrane region" description="Helical" evidence="1">
    <location>
        <begin position="6"/>
        <end position="24"/>
    </location>
</feature>
<dbReference type="EMBL" id="JAESJJ010000131">
    <property type="protein sequence ID" value="MBL3611435.1"/>
    <property type="molecule type" value="Genomic_DNA"/>
</dbReference>
<reference evidence="2 3" key="1">
    <citation type="submission" date="2021-01" db="EMBL/GenBank/DDBJ databases">
        <title>Draft genomes of Rhodovulum sulfidophilum.</title>
        <authorList>
            <person name="Guzman M.S."/>
        </authorList>
    </citation>
    <scope>NUCLEOTIDE SEQUENCE [LARGE SCALE GENOMIC DNA]</scope>
    <source>
        <strain evidence="2 3">AB35</strain>
    </source>
</reference>